<dbReference type="Gene3D" id="3.40.30.10">
    <property type="entry name" value="Glutaredoxin"/>
    <property type="match status" value="1"/>
</dbReference>
<evidence type="ECO:0000313" key="2">
    <source>
        <dbReference type="EMBL" id="CAB4569743.1"/>
    </source>
</evidence>
<proteinExistence type="predicted"/>
<protein>
    <submittedName>
        <fullName evidence="2">Unannotated protein</fullName>
    </submittedName>
</protein>
<name>A0A6J6E632_9ZZZZ</name>
<reference evidence="2" key="1">
    <citation type="submission" date="2020-05" db="EMBL/GenBank/DDBJ databases">
        <authorList>
            <person name="Chiriac C."/>
            <person name="Salcher M."/>
            <person name="Ghai R."/>
            <person name="Kavagutti S V."/>
        </authorList>
    </citation>
    <scope>NUCLEOTIDE SEQUENCE</scope>
</reference>
<dbReference type="Gene3D" id="1.25.40.10">
    <property type="entry name" value="Tetratricopeptide repeat domain"/>
    <property type="match status" value="1"/>
</dbReference>
<accession>A0A6J6E632</accession>
<dbReference type="SUPFAM" id="SSF52833">
    <property type="entry name" value="Thioredoxin-like"/>
    <property type="match status" value="1"/>
</dbReference>
<dbReference type="InterPro" id="IPR011990">
    <property type="entry name" value="TPR-like_helical_dom_sf"/>
</dbReference>
<sequence>MDLSSLSGGGEKLTIADWLILADQQTLRSYLKLSEQVPVLLFISDDSESSNRLRQLLLKIISASEGRFAGLEVSLTTSPQLAQAVGVSAAPAMLALLAGQPAPLFQGEIEQSQLMQVLSQVLQLAAQNSISGRVQIGATPTQKQLSKEHEAAIAAVEAGDLPAAKSLFEKLLKEYPNDFDAKAGLAQVELMIRLTSKELTPLDQLMLSADQLLVSRDPAQAFSVLLDLFRDRVSDRDAIRERLLQLFSLFPEGDEPVISARKQLTALLF</sequence>
<gene>
    <name evidence="1" type="ORF">UFOPK1503_00191</name>
    <name evidence="2" type="ORF">UFOPK1693_00604</name>
</gene>
<organism evidence="2">
    <name type="scientific">freshwater metagenome</name>
    <dbReference type="NCBI Taxonomy" id="449393"/>
    <lineage>
        <taxon>unclassified sequences</taxon>
        <taxon>metagenomes</taxon>
        <taxon>ecological metagenomes</taxon>
    </lineage>
</organism>
<dbReference type="Pfam" id="PF14561">
    <property type="entry name" value="TPR_20"/>
    <property type="match status" value="1"/>
</dbReference>
<dbReference type="AlphaFoldDB" id="A0A6J6E632"/>
<evidence type="ECO:0000313" key="1">
    <source>
        <dbReference type="EMBL" id="CAB4540446.1"/>
    </source>
</evidence>
<dbReference type="EMBL" id="CAEZTO010000005">
    <property type="protein sequence ID" value="CAB4569743.1"/>
    <property type="molecule type" value="Genomic_DNA"/>
</dbReference>
<dbReference type="EMBL" id="CAEZST010000002">
    <property type="protein sequence ID" value="CAB4540446.1"/>
    <property type="molecule type" value="Genomic_DNA"/>
</dbReference>
<dbReference type="InterPro" id="IPR036249">
    <property type="entry name" value="Thioredoxin-like_sf"/>
</dbReference>